<keyword evidence="3" id="KW-1185">Reference proteome</keyword>
<gene>
    <name evidence="2" type="ORF">EDC63_101676</name>
</gene>
<dbReference type="Proteomes" id="UP000295367">
    <property type="component" value="Unassembled WGS sequence"/>
</dbReference>
<proteinExistence type="predicted"/>
<sequence length="63" mass="7166">MNNKPSLAGYVVEFIPFERRLAPRRTPVENAVSELKGERRRTFGRRGDDLVESKATKPANLSH</sequence>
<dbReference type="RefSeq" id="WP_124947400.1">
    <property type="nucleotide sequence ID" value="NZ_BHVT01000073.1"/>
</dbReference>
<evidence type="ECO:0000313" key="2">
    <source>
        <dbReference type="EMBL" id="TCV90702.1"/>
    </source>
</evidence>
<protein>
    <submittedName>
        <fullName evidence="2">Uncharacterized protein</fullName>
    </submittedName>
</protein>
<comment type="caution">
    <text evidence="2">The sequence shown here is derived from an EMBL/GenBank/DDBJ whole genome shotgun (WGS) entry which is preliminary data.</text>
</comment>
<dbReference type="AlphaFoldDB" id="A0A4R3YFJ5"/>
<feature type="region of interest" description="Disordered" evidence="1">
    <location>
        <begin position="39"/>
        <end position="63"/>
    </location>
</feature>
<name>A0A4R3YFJ5_9PROT</name>
<reference evidence="2 3" key="1">
    <citation type="submission" date="2019-03" db="EMBL/GenBank/DDBJ databases">
        <title>Genomic Encyclopedia of Type Strains, Phase IV (KMG-IV): sequencing the most valuable type-strain genomes for metagenomic binning, comparative biology and taxonomic classification.</title>
        <authorList>
            <person name="Goeker M."/>
        </authorList>
    </citation>
    <scope>NUCLEOTIDE SEQUENCE [LARGE SCALE GENOMIC DNA]</scope>
    <source>
        <strain evidence="2 3">DSM 100309</strain>
    </source>
</reference>
<feature type="compositionally biased region" description="Basic and acidic residues" evidence="1">
    <location>
        <begin position="39"/>
        <end position="55"/>
    </location>
</feature>
<dbReference type="EMBL" id="SMCO01000001">
    <property type="protein sequence ID" value="TCV90702.1"/>
    <property type="molecule type" value="Genomic_DNA"/>
</dbReference>
<accession>A0A4R3YFJ5</accession>
<evidence type="ECO:0000256" key="1">
    <source>
        <dbReference type="SAM" id="MobiDB-lite"/>
    </source>
</evidence>
<organism evidence="2 3">
    <name type="scientific">Sulfurirhabdus autotrophica</name>
    <dbReference type="NCBI Taxonomy" id="1706046"/>
    <lineage>
        <taxon>Bacteria</taxon>
        <taxon>Pseudomonadati</taxon>
        <taxon>Pseudomonadota</taxon>
        <taxon>Betaproteobacteria</taxon>
        <taxon>Nitrosomonadales</taxon>
        <taxon>Sulfuricellaceae</taxon>
        <taxon>Sulfurirhabdus</taxon>
    </lineage>
</organism>
<evidence type="ECO:0000313" key="3">
    <source>
        <dbReference type="Proteomes" id="UP000295367"/>
    </source>
</evidence>